<evidence type="ECO:0000259" key="4">
    <source>
        <dbReference type="PROSITE" id="PS50995"/>
    </source>
</evidence>
<evidence type="ECO:0000256" key="1">
    <source>
        <dbReference type="ARBA" id="ARBA00023015"/>
    </source>
</evidence>
<dbReference type="Gene3D" id="1.10.10.10">
    <property type="entry name" value="Winged helix-like DNA-binding domain superfamily/Winged helix DNA-binding domain"/>
    <property type="match status" value="1"/>
</dbReference>
<dbReference type="Proteomes" id="UP000199025">
    <property type="component" value="Unassembled WGS sequence"/>
</dbReference>
<dbReference type="GO" id="GO:0006950">
    <property type="term" value="P:response to stress"/>
    <property type="evidence" value="ECO:0007669"/>
    <property type="project" value="TreeGrafter"/>
</dbReference>
<dbReference type="STRING" id="115433.SAMN05421835_106341"/>
<proteinExistence type="predicted"/>
<dbReference type="SMART" id="SM00347">
    <property type="entry name" value="HTH_MARR"/>
    <property type="match status" value="1"/>
</dbReference>
<evidence type="ECO:0000313" key="6">
    <source>
        <dbReference type="Proteomes" id="UP000199025"/>
    </source>
</evidence>
<dbReference type="InterPro" id="IPR023187">
    <property type="entry name" value="Tscrpt_reg_MarR-type_CS"/>
</dbReference>
<dbReference type="InterPro" id="IPR039422">
    <property type="entry name" value="MarR/SlyA-like"/>
</dbReference>
<protein>
    <submittedName>
        <fullName evidence="5">DNA-binding transcriptional regulator, MarR family</fullName>
    </submittedName>
</protein>
<accession>A0A1I3SL67</accession>
<dbReference type="GO" id="GO:0003700">
    <property type="term" value="F:DNA-binding transcription factor activity"/>
    <property type="evidence" value="ECO:0007669"/>
    <property type="project" value="InterPro"/>
</dbReference>
<keyword evidence="1" id="KW-0805">Transcription regulation</keyword>
<keyword evidence="3" id="KW-0804">Transcription</keyword>
<dbReference type="AlphaFoldDB" id="A0A1I3SL67"/>
<name>A0A1I3SL67_9PSEU</name>
<organism evidence="5 6">
    <name type="scientific">Amycolatopsis sacchari</name>
    <dbReference type="NCBI Taxonomy" id="115433"/>
    <lineage>
        <taxon>Bacteria</taxon>
        <taxon>Bacillati</taxon>
        <taxon>Actinomycetota</taxon>
        <taxon>Actinomycetes</taxon>
        <taxon>Pseudonocardiales</taxon>
        <taxon>Pseudonocardiaceae</taxon>
        <taxon>Amycolatopsis</taxon>
    </lineage>
</organism>
<sequence length="139" mass="15455">MGERELAAAVRANHEVFLRTADRIGPVLAAHGLTEATAQALLMIDPDEAPPSMKTMAERLHCNAPNLSFVTNQLVTRGLVERVADTRDRRSRALVLTGEGRRVRAEVERETLRRSPFSRLDADELKTLVSLLDRALEQS</sequence>
<dbReference type="GO" id="GO:0003677">
    <property type="term" value="F:DNA binding"/>
    <property type="evidence" value="ECO:0007669"/>
    <property type="project" value="UniProtKB-KW"/>
</dbReference>
<dbReference type="InterPro" id="IPR036390">
    <property type="entry name" value="WH_DNA-bd_sf"/>
</dbReference>
<reference evidence="5 6" key="1">
    <citation type="submission" date="2016-10" db="EMBL/GenBank/DDBJ databases">
        <authorList>
            <person name="de Groot N.N."/>
        </authorList>
    </citation>
    <scope>NUCLEOTIDE SEQUENCE [LARGE SCALE GENOMIC DNA]</scope>
    <source>
        <strain evidence="5 6">DSM 44468</strain>
    </source>
</reference>
<dbReference type="PANTHER" id="PTHR33164">
    <property type="entry name" value="TRANSCRIPTIONAL REGULATOR, MARR FAMILY"/>
    <property type="match status" value="1"/>
</dbReference>
<keyword evidence="6" id="KW-1185">Reference proteome</keyword>
<evidence type="ECO:0000256" key="3">
    <source>
        <dbReference type="ARBA" id="ARBA00023163"/>
    </source>
</evidence>
<evidence type="ECO:0000313" key="5">
    <source>
        <dbReference type="EMBL" id="SFJ58409.1"/>
    </source>
</evidence>
<dbReference type="PROSITE" id="PS50995">
    <property type="entry name" value="HTH_MARR_2"/>
    <property type="match status" value="1"/>
</dbReference>
<dbReference type="OrthoDB" id="3216907at2"/>
<feature type="domain" description="HTH marR-type" evidence="4">
    <location>
        <begin position="1"/>
        <end position="137"/>
    </location>
</feature>
<dbReference type="InterPro" id="IPR036388">
    <property type="entry name" value="WH-like_DNA-bd_sf"/>
</dbReference>
<keyword evidence="2 5" id="KW-0238">DNA-binding</keyword>
<dbReference type="RefSeq" id="WP_091506969.1">
    <property type="nucleotide sequence ID" value="NZ_CBDQZW010000012.1"/>
</dbReference>
<gene>
    <name evidence="5" type="ORF">SAMN05421835_106341</name>
</gene>
<dbReference type="InterPro" id="IPR000835">
    <property type="entry name" value="HTH_MarR-typ"/>
</dbReference>
<dbReference type="Pfam" id="PF12802">
    <property type="entry name" value="MarR_2"/>
    <property type="match status" value="1"/>
</dbReference>
<dbReference type="PANTHER" id="PTHR33164:SF99">
    <property type="entry name" value="MARR FAMILY REGULATORY PROTEIN"/>
    <property type="match status" value="1"/>
</dbReference>
<dbReference type="PROSITE" id="PS01117">
    <property type="entry name" value="HTH_MARR_1"/>
    <property type="match status" value="1"/>
</dbReference>
<evidence type="ECO:0000256" key="2">
    <source>
        <dbReference type="ARBA" id="ARBA00023125"/>
    </source>
</evidence>
<dbReference type="SUPFAM" id="SSF46785">
    <property type="entry name" value="Winged helix' DNA-binding domain"/>
    <property type="match status" value="1"/>
</dbReference>
<dbReference type="EMBL" id="FORP01000006">
    <property type="protein sequence ID" value="SFJ58409.1"/>
    <property type="molecule type" value="Genomic_DNA"/>
</dbReference>